<name>A0AAV7N7P0_PLEWA</name>
<dbReference type="Proteomes" id="UP001066276">
    <property type="component" value="Chromosome 9"/>
</dbReference>
<gene>
    <name evidence="1" type="ORF">NDU88_007710</name>
</gene>
<evidence type="ECO:0000313" key="2">
    <source>
        <dbReference type="Proteomes" id="UP001066276"/>
    </source>
</evidence>
<sequence>MPGLSAGILCSAAGQRSLHINPLPARTDLSANMTASKAYPALDVVHFCRASFLALHRAPRSALNQHRQRCGLQCLRRRTQFKRCEAELFYMCLNFKNE</sequence>
<dbReference type="EMBL" id="JANPWB010000013">
    <property type="protein sequence ID" value="KAJ1110358.1"/>
    <property type="molecule type" value="Genomic_DNA"/>
</dbReference>
<dbReference type="AlphaFoldDB" id="A0AAV7N7P0"/>
<protein>
    <submittedName>
        <fullName evidence="1">Uncharacterized protein</fullName>
    </submittedName>
</protein>
<accession>A0AAV7N7P0</accession>
<proteinExistence type="predicted"/>
<comment type="caution">
    <text evidence="1">The sequence shown here is derived from an EMBL/GenBank/DDBJ whole genome shotgun (WGS) entry which is preliminary data.</text>
</comment>
<evidence type="ECO:0000313" key="1">
    <source>
        <dbReference type="EMBL" id="KAJ1110358.1"/>
    </source>
</evidence>
<keyword evidence="2" id="KW-1185">Reference proteome</keyword>
<reference evidence="1" key="1">
    <citation type="journal article" date="2022" name="bioRxiv">
        <title>Sequencing and chromosome-scale assembly of the giantPleurodeles waltlgenome.</title>
        <authorList>
            <person name="Brown T."/>
            <person name="Elewa A."/>
            <person name="Iarovenko S."/>
            <person name="Subramanian E."/>
            <person name="Araus A.J."/>
            <person name="Petzold A."/>
            <person name="Susuki M."/>
            <person name="Suzuki K.-i.T."/>
            <person name="Hayashi T."/>
            <person name="Toyoda A."/>
            <person name="Oliveira C."/>
            <person name="Osipova E."/>
            <person name="Leigh N.D."/>
            <person name="Simon A."/>
            <person name="Yun M.H."/>
        </authorList>
    </citation>
    <scope>NUCLEOTIDE SEQUENCE</scope>
    <source>
        <strain evidence="1">20211129_DDA</strain>
        <tissue evidence="1">Liver</tissue>
    </source>
</reference>
<organism evidence="1 2">
    <name type="scientific">Pleurodeles waltl</name>
    <name type="common">Iberian ribbed newt</name>
    <dbReference type="NCBI Taxonomy" id="8319"/>
    <lineage>
        <taxon>Eukaryota</taxon>
        <taxon>Metazoa</taxon>
        <taxon>Chordata</taxon>
        <taxon>Craniata</taxon>
        <taxon>Vertebrata</taxon>
        <taxon>Euteleostomi</taxon>
        <taxon>Amphibia</taxon>
        <taxon>Batrachia</taxon>
        <taxon>Caudata</taxon>
        <taxon>Salamandroidea</taxon>
        <taxon>Salamandridae</taxon>
        <taxon>Pleurodelinae</taxon>
        <taxon>Pleurodeles</taxon>
    </lineage>
</organism>